<keyword evidence="1" id="KW-1133">Transmembrane helix</keyword>
<evidence type="ECO:0000313" key="2">
    <source>
        <dbReference type="EMBL" id="CAA6807480.1"/>
    </source>
</evidence>
<dbReference type="EMBL" id="CACVAS010000047">
    <property type="protein sequence ID" value="CAA6807480.1"/>
    <property type="molecule type" value="Genomic_DNA"/>
</dbReference>
<feature type="transmembrane region" description="Helical" evidence="1">
    <location>
        <begin position="53"/>
        <end position="74"/>
    </location>
</feature>
<gene>
    <name evidence="2" type="ORF">HELGO_WM3302</name>
</gene>
<proteinExistence type="predicted"/>
<sequence>MFNKIFRVAIVMTMLLIIGIGVIEITKYKYVAMDILYPLFEAETILGKMQVTAMYYIASFLMLGLFVMGIGSLLDSFYKNKKGSL</sequence>
<reference evidence="2" key="1">
    <citation type="submission" date="2020-01" db="EMBL/GenBank/DDBJ databases">
        <authorList>
            <person name="Meier V. D."/>
            <person name="Meier V D."/>
        </authorList>
    </citation>
    <scope>NUCLEOTIDE SEQUENCE</scope>
    <source>
        <strain evidence="2">HLG_WM_MAG_01</strain>
    </source>
</reference>
<accession>A0A6S6SR97</accession>
<dbReference type="AlphaFoldDB" id="A0A6S6SR97"/>
<protein>
    <submittedName>
        <fullName evidence="2">Uncharacterized protein</fullName>
    </submittedName>
</protein>
<evidence type="ECO:0000256" key="1">
    <source>
        <dbReference type="SAM" id="Phobius"/>
    </source>
</evidence>
<organism evidence="2">
    <name type="scientific">uncultured Sulfurovum sp</name>
    <dbReference type="NCBI Taxonomy" id="269237"/>
    <lineage>
        <taxon>Bacteria</taxon>
        <taxon>Pseudomonadati</taxon>
        <taxon>Campylobacterota</taxon>
        <taxon>Epsilonproteobacteria</taxon>
        <taxon>Campylobacterales</taxon>
        <taxon>Sulfurovaceae</taxon>
        <taxon>Sulfurovum</taxon>
        <taxon>environmental samples</taxon>
    </lineage>
</organism>
<keyword evidence="1" id="KW-0472">Membrane</keyword>
<feature type="transmembrane region" description="Helical" evidence="1">
    <location>
        <begin position="5"/>
        <end position="23"/>
    </location>
</feature>
<name>A0A6S6SR97_9BACT</name>
<keyword evidence="1" id="KW-0812">Transmembrane</keyword>